<dbReference type="Proteomes" id="UP000538147">
    <property type="component" value="Unassembled WGS sequence"/>
</dbReference>
<dbReference type="AlphaFoldDB" id="A0A841LA12"/>
<feature type="compositionally biased region" description="Low complexity" evidence="3">
    <location>
        <begin position="88"/>
        <end position="102"/>
    </location>
</feature>
<evidence type="ECO:0000313" key="4">
    <source>
        <dbReference type="EMBL" id="MBB6225868.1"/>
    </source>
</evidence>
<evidence type="ECO:0000256" key="1">
    <source>
        <dbReference type="ARBA" id="ARBA00022741"/>
    </source>
</evidence>
<sequence length="415" mass="43086">MTDDQKRGAEAVPQSSPDTAAGTGPEQVDRAAAASTVEGAAAEPRGPVWLPPEQHDAIAATLGGRGPTVADAALDDVETSAAEDGKATAAGAAASDGSSATGAGAGDGSGSSRSEMVRGGGAGADTGGAFINDGSQGQDDPIRDTLLQLGYLSEDQSARVTAHAVARGLAFDQAALELGFITFEDLDRAREQLINSLAQTTARRRPVSDELVVISDPRGLRAEAVRLLRTQVIAQHIKAGRRGLALVSPVVDSGCSNLVSNLAVALSQVGIKTLLVDANLRAPRLHEIFGLDADAPGLTSYLSMQVSRPERVVQANVLPSLAIITAGPTASRPQELLSSRRFRDGVNMLLREYDLVLFDTPPANSSADALTIGAAAGYVMLVARRDQAYFKDISTLVEQLQTSRCPLIGSVLNEF</sequence>
<comment type="caution">
    <text evidence="4">The sequence shown here is derived from an EMBL/GenBank/DDBJ whole genome shotgun (WGS) entry which is preliminary data.</text>
</comment>
<evidence type="ECO:0000256" key="2">
    <source>
        <dbReference type="ARBA" id="ARBA00022840"/>
    </source>
</evidence>
<dbReference type="InterPro" id="IPR027417">
    <property type="entry name" value="P-loop_NTPase"/>
</dbReference>
<feature type="region of interest" description="Disordered" evidence="3">
    <location>
        <begin position="1"/>
        <end position="69"/>
    </location>
</feature>
<dbReference type="InterPro" id="IPR050445">
    <property type="entry name" value="Bact_polysacc_biosynth/exp"/>
</dbReference>
<dbReference type="Gene3D" id="3.40.50.300">
    <property type="entry name" value="P-loop containing nucleotide triphosphate hydrolases"/>
    <property type="match status" value="1"/>
</dbReference>
<organism evidence="4 5">
    <name type="scientific">Polymorphobacter multimanifer</name>
    <dbReference type="NCBI Taxonomy" id="1070431"/>
    <lineage>
        <taxon>Bacteria</taxon>
        <taxon>Pseudomonadati</taxon>
        <taxon>Pseudomonadota</taxon>
        <taxon>Alphaproteobacteria</taxon>
        <taxon>Sphingomonadales</taxon>
        <taxon>Sphingosinicellaceae</taxon>
        <taxon>Polymorphobacter</taxon>
    </lineage>
</organism>
<dbReference type="CDD" id="cd05387">
    <property type="entry name" value="BY-kinase"/>
    <property type="match status" value="1"/>
</dbReference>
<dbReference type="InterPro" id="IPR005702">
    <property type="entry name" value="Wzc-like_C"/>
</dbReference>
<reference evidence="4 5" key="1">
    <citation type="submission" date="2020-08" db="EMBL/GenBank/DDBJ databases">
        <title>Genomic Encyclopedia of Type Strains, Phase IV (KMG-IV): sequencing the most valuable type-strain genomes for metagenomic binning, comparative biology and taxonomic classification.</title>
        <authorList>
            <person name="Goeker M."/>
        </authorList>
    </citation>
    <scope>NUCLEOTIDE SEQUENCE [LARGE SCALE GENOMIC DNA]</scope>
    <source>
        <strain evidence="4 5">DSM 102189</strain>
    </source>
</reference>
<dbReference type="PANTHER" id="PTHR32309">
    <property type="entry name" value="TYROSINE-PROTEIN KINASE"/>
    <property type="match status" value="1"/>
</dbReference>
<feature type="compositionally biased region" description="Low complexity" evidence="3">
    <location>
        <begin position="31"/>
        <end position="42"/>
    </location>
</feature>
<dbReference type="PANTHER" id="PTHR32309:SF31">
    <property type="entry name" value="CAPSULAR EXOPOLYSACCHARIDE FAMILY"/>
    <property type="match status" value="1"/>
</dbReference>
<protein>
    <submittedName>
        <fullName evidence="4">Capsular exopolysaccharide synthesis family protein</fullName>
    </submittedName>
</protein>
<accession>A0A841LA12</accession>
<keyword evidence="5" id="KW-1185">Reference proteome</keyword>
<feature type="region of interest" description="Disordered" evidence="3">
    <location>
        <begin position="88"/>
        <end position="139"/>
    </location>
</feature>
<dbReference type="RefSeq" id="WP_184193493.1">
    <property type="nucleotide sequence ID" value="NZ_JACIIV010000001.1"/>
</dbReference>
<dbReference type="EMBL" id="JACIIV010000001">
    <property type="protein sequence ID" value="MBB6225868.1"/>
    <property type="molecule type" value="Genomic_DNA"/>
</dbReference>
<dbReference type="SUPFAM" id="SSF52540">
    <property type="entry name" value="P-loop containing nucleoside triphosphate hydrolases"/>
    <property type="match status" value="1"/>
</dbReference>
<keyword evidence="1" id="KW-0547">Nucleotide-binding</keyword>
<evidence type="ECO:0000256" key="3">
    <source>
        <dbReference type="SAM" id="MobiDB-lite"/>
    </source>
</evidence>
<proteinExistence type="predicted"/>
<evidence type="ECO:0000313" key="5">
    <source>
        <dbReference type="Proteomes" id="UP000538147"/>
    </source>
</evidence>
<keyword evidence="2" id="KW-0067">ATP-binding</keyword>
<gene>
    <name evidence="4" type="ORF">FHS79_000019</name>
</gene>
<name>A0A841LA12_9SPHN</name>